<name>A0A7S2U7Q1_9STRA</name>
<dbReference type="PANTHER" id="PTHR34801">
    <property type="entry name" value="EXPRESSED PROTEIN"/>
    <property type="match status" value="1"/>
</dbReference>
<dbReference type="InterPro" id="IPR010865">
    <property type="entry name" value="DUF1499"/>
</dbReference>
<dbReference type="AlphaFoldDB" id="A0A7S2U7Q1"/>
<accession>A0A7S2U7Q1</accession>
<proteinExistence type="predicted"/>
<organism evidence="1">
    <name type="scientific">Attheya septentrionalis</name>
    <dbReference type="NCBI Taxonomy" id="420275"/>
    <lineage>
        <taxon>Eukaryota</taxon>
        <taxon>Sar</taxon>
        <taxon>Stramenopiles</taxon>
        <taxon>Ochrophyta</taxon>
        <taxon>Bacillariophyta</taxon>
        <taxon>Coscinodiscophyceae</taxon>
        <taxon>Chaetocerotophycidae</taxon>
        <taxon>Chaetocerotales</taxon>
        <taxon>Attheyaceae</taxon>
        <taxon>Attheya</taxon>
    </lineage>
</organism>
<evidence type="ECO:0000313" key="1">
    <source>
        <dbReference type="EMBL" id="CAD9809231.1"/>
    </source>
</evidence>
<reference evidence="1" key="1">
    <citation type="submission" date="2021-01" db="EMBL/GenBank/DDBJ databases">
        <authorList>
            <person name="Corre E."/>
            <person name="Pelletier E."/>
            <person name="Niang G."/>
            <person name="Scheremetjew M."/>
            <person name="Finn R."/>
            <person name="Kale V."/>
            <person name="Holt S."/>
            <person name="Cochrane G."/>
            <person name="Meng A."/>
            <person name="Brown T."/>
            <person name="Cohen L."/>
        </authorList>
    </citation>
    <scope>NUCLEOTIDE SEQUENCE</scope>
    <source>
        <strain evidence="1">CCMP2084</strain>
    </source>
</reference>
<protein>
    <submittedName>
        <fullName evidence="1">Uncharacterized protein</fullName>
    </submittedName>
</protein>
<gene>
    <name evidence="1" type="ORF">ASEP1449_LOCUS1054</name>
</gene>
<sequence length="229" mass="25120">MHLTKTMRLLSQINIRILFFLLFINGIVAWSSGDSRTGSTIATVTRKDILRTIWGVAVGAAALSSPTPILAEPYKAVPKYQIVLGSEEKPLSKCVPGKQNCWSTVDSSMGRHMEPWVPPPSLAKEGSEAIVHELEDTIAKYPQSGQGGVDGGGWVLAQKGEKDGVIYMRYEFTSEKFKYVDDLEIRIDSNGVSTRSASRTGGFDYGVNASRLNYITSGLNDKGWQVKMI</sequence>
<dbReference type="PANTHER" id="PTHR34801:SF6">
    <property type="entry name" value="SLL1620 PROTEIN"/>
    <property type="match status" value="1"/>
</dbReference>
<dbReference type="EMBL" id="HBHQ01001673">
    <property type="protein sequence ID" value="CAD9809231.1"/>
    <property type="molecule type" value="Transcribed_RNA"/>
</dbReference>
<dbReference type="Pfam" id="PF07386">
    <property type="entry name" value="DUF1499"/>
    <property type="match status" value="1"/>
</dbReference>